<accession>A0ABT9Z200</accession>
<dbReference type="PROSITE" id="PS50110">
    <property type="entry name" value="RESPONSE_REGULATORY"/>
    <property type="match status" value="1"/>
</dbReference>
<keyword evidence="3" id="KW-0804">Transcription</keyword>
<dbReference type="SUPFAM" id="SSF52172">
    <property type="entry name" value="CheY-like"/>
    <property type="match status" value="1"/>
</dbReference>
<dbReference type="InterPro" id="IPR018060">
    <property type="entry name" value="HTH_AraC"/>
</dbReference>
<sequence length="505" mass="58888">MEKTKAKYRTLIVDDELLIRQGIKHYVKWDEFQIVGEAANGREALELIESLKPHIVLTDIVMPIMDGEELTRVIKEKYPHIEVIILSSFGEFHYVRSAFQCGVVDYILKPNLNSEELLSVLKKAAKRIPELYLNAPNNIIGSSIEHFLEKILAGHEVRNELIATEYFPYQTFFLLGIDMKQIESSSISTVNEKVSSLLQAHEIAFYPIKTEVQKVIIFLIHSSNDLSIQPIIFELTEWQEKIGIVKSDPFEQINEMRSFFDSLLSLIQYRFYFPDHKLLVQQDLPATNQACQSFNLEWFTEELTHERFDSAFTYLKQYSEYLSSQYMVDISEYKAFFSNIIFNIIILLGNMKCEIKEVEKEKYSYFRKIEDAYSAKDVISVLFEFITKVNECLQHHLEAGPSNIKILLEYIDRHYMEPLTLTGVAKHFHFNPSYLSNYFSTHNKEGFIEYVNKIRIEQASKKLLTTNLPISEISTSVGYSDHSYFCKVFKKQKGISPSGYRRKMK</sequence>
<feature type="modified residue" description="4-aspartylphosphate" evidence="4">
    <location>
        <position position="59"/>
    </location>
</feature>
<dbReference type="SMART" id="SM00342">
    <property type="entry name" value="HTH_ARAC"/>
    <property type="match status" value="1"/>
</dbReference>
<dbReference type="Pfam" id="PF12833">
    <property type="entry name" value="HTH_18"/>
    <property type="match status" value="1"/>
</dbReference>
<proteinExistence type="predicted"/>
<dbReference type="RefSeq" id="WP_174880854.1">
    <property type="nucleotide sequence ID" value="NZ_CADEPK010000268.1"/>
</dbReference>
<evidence type="ECO:0000256" key="3">
    <source>
        <dbReference type="ARBA" id="ARBA00023163"/>
    </source>
</evidence>
<dbReference type="Gene3D" id="1.10.10.60">
    <property type="entry name" value="Homeodomain-like"/>
    <property type="match status" value="2"/>
</dbReference>
<dbReference type="InterPro" id="IPR020449">
    <property type="entry name" value="Tscrpt_reg_AraC-type_HTH"/>
</dbReference>
<dbReference type="SUPFAM" id="SSF46689">
    <property type="entry name" value="Homeodomain-like"/>
    <property type="match status" value="2"/>
</dbReference>
<keyword evidence="8" id="KW-1185">Reference proteome</keyword>
<evidence type="ECO:0000313" key="7">
    <source>
        <dbReference type="EMBL" id="MDQ0226276.1"/>
    </source>
</evidence>
<keyword evidence="4" id="KW-0597">Phosphoprotein</keyword>
<evidence type="ECO:0000259" key="6">
    <source>
        <dbReference type="PROSITE" id="PS50110"/>
    </source>
</evidence>
<dbReference type="EMBL" id="JAUSTZ010000004">
    <property type="protein sequence ID" value="MDQ0226276.1"/>
    <property type="molecule type" value="Genomic_DNA"/>
</dbReference>
<dbReference type="SMART" id="SM00448">
    <property type="entry name" value="REC"/>
    <property type="match status" value="1"/>
</dbReference>
<dbReference type="InterPro" id="IPR009057">
    <property type="entry name" value="Homeodomain-like_sf"/>
</dbReference>
<dbReference type="InterPro" id="IPR001789">
    <property type="entry name" value="Sig_transdc_resp-reg_receiver"/>
</dbReference>
<dbReference type="PANTHER" id="PTHR43280">
    <property type="entry name" value="ARAC-FAMILY TRANSCRIPTIONAL REGULATOR"/>
    <property type="match status" value="1"/>
</dbReference>
<dbReference type="PRINTS" id="PR00032">
    <property type="entry name" value="HTHARAC"/>
</dbReference>
<evidence type="ECO:0000259" key="5">
    <source>
        <dbReference type="PROSITE" id="PS01124"/>
    </source>
</evidence>
<dbReference type="PROSITE" id="PS01124">
    <property type="entry name" value="HTH_ARAC_FAMILY_2"/>
    <property type="match status" value="1"/>
</dbReference>
<dbReference type="InterPro" id="IPR018062">
    <property type="entry name" value="HTH_AraC-typ_CS"/>
</dbReference>
<feature type="domain" description="Response regulatory" evidence="6">
    <location>
        <begin position="9"/>
        <end position="124"/>
    </location>
</feature>
<dbReference type="Gene3D" id="3.40.50.2300">
    <property type="match status" value="1"/>
</dbReference>
<dbReference type="CDD" id="cd17536">
    <property type="entry name" value="REC_YesN-like"/>
    <property type="match status" value="1"/>
</dbReference>
<comment type="caution">
    <text evidence="7">The sequence shown here is derived from an EMBL/GenBank/DDBJ whole genome shotgun (WGS) entry which is preliminary data.</text>
</comment>
<feature type="domain" description="HTH araC/xylS-type" evidence="5">
    <location>
        <begin position="405"/>
        <end position="503"/>
    </location>
</feature>
<evidence type="ECO:0000256" key="4">
    <source>
        <dbReference type="PROSITE-ProRule" id="PRU00169"/>
    </source>
</evidence>
<keyword evidence="2" id="KW-0238">DNA-binding</keyword>
<evidence type="ECO:0000256" key="1">
    <source>
        <dbReference type="ARBA" id="ARBA00023015"/>
    </source>
</evidence>
<dbReference type="InterPro" id="IPR011006">
    <property type="entry name" value="CheY-like_superfamily"/>
</dbReference>
<protein>
    <submittedName>
        <fullName evidence="7">Two-component system response regulator YesN</fullName>
    </submittedName>
</protein>
<evidence type="ECO:0000313" key="8">
    <source>
        <dbReference type="Proteomes" id="UP001232245"/>
    </source>
</evidence>
<gene>
    <name evidence="7" type="ORF">J2S02_002621</name>
</gene>
<keyword evidence="1" id="KW-0805">Transcription regulation</keyword>
<dbReference type="PANTHER" id="PTHR43280:SF34">
    <property type="entry name" value="ARAC-FAMILY TRANSCRIPTIONAL REGULATOR"/>
    <property type="match status" value="1"/>
</dbReference>
<evidence type="ECO:0000256" key="2">
    <source>
        <dbReference type="ARBA" id="ARBA00023125"/>
    </source>
</evidence>
<dbReference type="PROSITE" id="PS00041">
    <property type="entry name" value="HTH_ARAC_FAMILY_1"/>
    <property type="match status" value="1"/>
</dbReference>
<organism evidence="7 8">
    <name type="scientific">Metabacillus niabensis</name>
    <dbReference type="NCBI Taxonomy" id="324854"/>
    <lineage>
        <taxon>Bacteria</taxon>
        <taxon>Bacillati</taxon>
        <taxon>Bacillota</taxon>
        <taxon>Bacilli</taxon>
        <taxon>Bacillales</taxon>
        <taxon>Bacillaceae</taxon>
        <taxon>Metabacillus</taxon>
    </lineage>
</organism>
<name>A0ABT9Z200_9BACI</name>
<reference evidence="7 8" key="1">
    <citation type="submission" date="2023-07" db="EMBL/GenBank/DDBJ databases">
        <title>Genomic Encyclopedia of Type Strains, Phase IV (KMG-IV): sequencing the most valuable type-strain genomes for metagenomic binning, comparative biology and taxonomic classification.</title>
        <authorList>
            <person name="Goeker M."/>
        </authorList>
    </citation>
    <scope>NUCLEOTIDE SEQUENCE [LARGE SCALE GENOMIC DNA]</scope>
    <source>
        <strain evidence="7 8">DSM 17723</strain>
    </source>
</reference>
<dbReference type="Pfam" id="PF00072">
    <property type="entry name" value="Response_reg"/>
    <property type="match status" value="1"/>
</dbReference>
<dbReference type="Proteomes" id="UP001232245">
    <property type="component" value="Unassembled WGS sequence"/>
</dbReference>